<dbReference type="InterPro" id="IPR051785">
    <property type="entry name" value="MMCE/EMCE_epimerase"/>
</dbReference>
<dbReference type="RefSeq" id="WP_207043848.1">
    <property type="nucleotide sequence ID" value="NZ_JAFLNC010000002.1"/>
</dbReference>
<dbReference type="Gene3D" id="3.10.180.10">
    <property type="entry name" value="2,3-Dihydroxybiphenyl 1,2-Dioxygenase, domain 1"/>
    <property type="match status" value="1"/>
</dbReference>
<keyword evidence="4" id="KW-1185">Reference proteome</keyword>
<dbReference type="InterPro" id="IPR037523">
    <property type="entry name" value="VOC_core"/>
</dbReference>
<accession>A0ABS3F520</accession>
<proteinExistence type="predicted"/>
<dbReference type="SUPFAM" id="SSF54593">
    <property type="entry name" value="Glyoxalase/Bleomycin resistance protein/Dihydroxybiphenyl dioxygenase"/>
    <property type="match status" value="1"/>
</dbReference>
<dbReference type="InterPro" id="IPR004360">
    <property type="entry name" value="Glyas_Fos-R_dOase_dom"/>
</dbReference>
<organism evidence="3 4">
    <name type="scientific">Sneathiella sedimenti</name>
    <dbReference type="NCBI Taxonomy" id="2816034"/>
    <lineage>
        <taxon>Bacteria</taxon>
        <taxon>Pseudomonadati</taxon>
        <taxon>Pseudomonadota</taxon>
        <taxon>Alphaproteobacteria</taxon>
        <taxon>Sneathiellales</taxon>
        <taxon>Sneathiellaceae</taxon>
        <taxon>Sneathiella</taxon>
    </lineage>
</organism>
<dbReference type="PANTHER" id="PTHR43048">
    <property type="entry name" value="METHYLMALONYL-COA EPIMERASE"/>
    <property type="match status" value="1"/>
</dbReference>
<evidence type="ECO:0000259" key="2">
    <source>
        <dbReference type="PROSITE" id="PS51819"/>
    </source>
</evidence>
<dbReference type="InterPro" id="IPR029068">
    <property type="entry name" value="Glyas_Bleomycin-R_OHBP_Dase"/>
</dbReference>
<evidence type="ECO:0000313" key="3">
    <source>
        <dbReference type="EMBL" id="MBO0333489.1"/>
    </source>
</evidence>
<evidence type="ECO:0000256" key="1">
    <source>
        <dbReference type="ARBA" id="ARBA00022723"/>
    </source>
</evidence>
<protein>
    <submittedName>
        <fullName evidence="3">VOC family protein</fullName>
    </submittedName>
</protein>
<gene>
    <name evidence="3" type="ORF">J0X12_07685</name>
</gene>
<reference evidence="3 4" key="1">
    <citation type="submission" date="2021-03" db="EMBL/GenBank/DDBJ databases">
        <title>Sneathiella sp. CAU 1612 isolated from Kang Won-do.</title>
        <authorList>
            <person name="Kim W."/>
        </authorList>
    </citation>
    <scope>NUCLEOTIDE SEQUENCE [LARGE SCALE GENOMIC DNA]</scope>
    <source>
        <strain evidence="3 4">CAU 1612</strain>
    </source>
</reference>
<feature type="domain" description="VOC" evidence="2">
    <location>
        <begin position="4"/>
        <end position="144"/>
    </location>
</feature>
<name>A0ABS3F520_9PROT</name>
<dbReference type="PANTHER" id="PTHR43048:SF5">
    <property type="entry name" value="BLR5325 PROTEIN"/>
    <property type="match status" value="1"/>
</dbReference>
<keyword evidence="1" id="KW-0479">Metal-binding</keyword>
<evidence type="ECO:0000313" key="4">
    <source>
        <dbReference type="Proteomes" id="UP000664761"/>
    </source>
</evidence>
<dbReference type="PROSITE" id="PS51819">
    <property type="entry name" value="VOC"/>
    <property type="match status" value="1"/>
</dbReference>
<dbReference type="Proteomes" id="UP000664761">
    <property type="component" value="Unassembled WGS sequence"/>
</dbReference>
<comment type="caution">
    <text evidence="3">The sequence shown here is derived from an EMBL/GenBank/DDBJ whole genome shotgun (WGS) entry which is preliminary data.</text>
</comment>
<sequence>MITHFDHVTVAVRDLQPAIDFFALLGFEEDKRVVIKDEPFSSYMGVPDIDADHVTLAVPGVSPRFEVQVLHFRTPEAATMAKNDPRLDKLGFNHICFAVKEAEAMVRRLKSKGVEVRSELKNFHSRQLFFITGPEGITVELAEWS</sequence>
<dbReference type="Pfam" id="PF00903">
    <property type="entry name" value="Glyoxalase"/>
    <property type="match status" value="1"/>
</dbReference>
<dbReference type="EMBL" id="JAFLNC010000002">
    <property type="protein sequence ID" value="MBO0333489.1"/>
    <property type="molecule type" value="Genomic_DNA"/>
</dbReference>